<dbReference type="EMBL" id="JAHZIK010000602">
    <property type="protein sequence ID" value="MBW7456536.1"/>
    <property type="molecule type" value="Genomic_DNA"/>
</dbReference>
<comment type="caution">
    <text evidence="2">The sequence shown here is derived from an EMBL/GenBank/DDBJ whole genome shotgun (WGS) entry which is preliminary data.</text>
</comment>
<dbReference type="Gene3D" id="3.90.550.10">
    <property type="entry name" value="Spore Coat Polysaccharide Biosynthesis Protein SpsA, Chain A"/>
    <property type="match status" value="1"/>
</dbReference>
<keyword evidence="1" id="KW-0812">Transmembrane</keyword>
<evidence type="ECO:0000313" key="2">
    <source>
        <dbReference type="EMBL" id="MBW7456536.1"/>
    </source>
</evidence>
<organism evidence="2 3">
    <name type="scientific">Paenibacillus sepulcri</name>
    <dbReference type="NCBI Taxonomy" id="359917"/>
    <lineage>
        <taxon>Bacteria</taxon>
        <taxon>Bacillati</taxon>
        <taxon>Bacillota</taxon>
        <taxon>Bacilli</taxon>
        <taxon>Bacillales</taxon>
        <taxon>Paenibacillaceae</taxon>
        <taxon>Paenibacillus</taxon>
    </lineage>
</organism>
<proteinExistence type="predicted"/>
<keyword evidence="1" id="KW-1133">Transmembrane helix</keyword>
<dbReference type="CDD" id="cd00761">
    <property type="entry name" value="Glyco_tranf_GTA_type"/>
    <property type="match status" value="1"/>
</dbReference>
<name>A0ABS7C6K1_9BACL</name>
<protein>
    <submittedName>
        <fullName evidence="2">Glycosyltransferase family 2 protein</fullName>
    </submittedName>
</protein>
<evidence type="ECO:0000256" key="1">
    <source>
        <dbReference type="SAM" id="Phobius"/>
    </source>
</evidence>
<dbReference type="Proteomes" id="UP001519887">
    <property type="component" value="Unassembled WGS sequence"/>
</dbReference>
<evidence type="ECO:0000313" key="3">
    <source>
        <dbReference type="Proteomes" id="UP001519887"/>
    </source>
</evidence>
<dbReference type="RefSeq" id="WP_210039015.1">
    <property type="nucleotide sequence ID" value="NZ_JBHLVU010000043.1"/>
</dbReference>
<reference evidence="2 3" key="1">
    <citation type="submission" date="2021-07" db="EMBL/GenBank/DDBJ databases">
        <title>Paenibacillus radiodurans sp. nov., isolated from the southeastern edge of Tengger Desert.</title>
        <authorList>
            <person name="Zhang G."/>
        </authorList>
    </citation>
    <scope>NUCLEOTIDE SEQUENCE [LARGE SCALE GENOMIC DNA]</scope>
    <source>
        <strain evidence="2 3">CCM 7311</strain>
    </source>
</reference>
<accession>A0ABS7C6K1</accession>
<sequence>MIPILLGIIGCYALAAAAVHLAYVFTRKRRRAERHYVLLARNEQHMMEWYIRSIRRLSHRTGEEVKVTVINQGSEDDTLQIAGRFARSGMKVDIAAGLQPDVTSAVSDDEPYEGEQVLVDLGKPAELLKLPL</sequence>
<feature type="transmembrane region" description="Helical" evidence="1">
    <location>
        <begin position="6"/>
        <end position="25"/>
    </location>
</feature>
<keyword evidence="3" id="KW-1185">Reference proteome</keyword>
<gene>
    <name evidence="2" type="ORF">K0U00_21085</name>
</gene>
<dbReference type="InterPro" id="IPR029044">
    <property type="entry name" value="Nucleotide-diphossugar_trans"/>
</dbReference>
<keyword evidence="1" id="KW-0472">Membrane</keyword>